<dbReference type="RefSeq" id="WP_034360394.1">
    <property type="nucleotide sequence ID" value="NZ_JHAC01000071.1"/>
</dbReference>
<evidence type="ECO:0000313" key="3">
    <source>
        <dbReference type="Proteomes" id="UP000020492"/>
    </source>
</evidence>
<sequence length="537" mass="57524">MPLRPAALLCLLLLGAPALFPAFAATPTSTAAPWNSLPVTPEDEDAALALKAPAFAGLWVEGQGVVLMVTSTDPAARQAVLSEVRRRRGHDLTLSGHDLTRVRFVPARYNAAQLSRARYLARGLFGWNSIGVDVRANRLRIEFQTPEARNQAAAFFKGRGVPADALQLVALPSPGLPARTTFPHPLKARLVIPRQVAQGDLLTLQFPVMNTGKEAFSFNRVCSFDFMVVRADTGKVVRPVPAPPACPSIAGGLIIQPGETRDALTPVWQSVAPAHWDLRDARGQFVPPGNYLLKAAHGSGAFAIRPPDVPFTVLPPAKDGGVLKPLQILAPAPTVQSIKGTARFEEQGGVQRLVITVPDERAKQAVQDLARKKGVSLARVTIQVTPPAPLPPSGKPGEAELKVGAWTSPQGTLHDISLKLLNPAARRTLPGARECLFVAVVRKVDRGEVVYSTRTFPNSRANHCPTGASLHRSLDARWDGRLSSGKLAPAGRYEVRAGVRVTQPSGKVAWLSAPAQPLNRNGGKGECQPIFCDPEEE</sequence>
<feature type="chain" id="PRO_5001485370" evidence="1">
    <location>
        <begin position="25"/>
        <end position="537"/>
    </location>
</feature>
<name>A0A016QKF9_9DEIO</name>
<keyword evidence="3" id="KW-1185">Reference proteome</keyword>
<dbReference type="AlphaFoldDB" id="A0A016QKF9"/>
<dbReference type="OrthoDB" id="59160at2"/>
<gene>
    <name evidence="2" type="ORF">DEIPH_ctg081orf0007</name>
</gene>
<organism evidence="2 3">
    <name type="scientific">Deinococcus phoenicis</name>
    <dbReference type="NCBI Taxonomy" id="1476583"/>
    <lineage>
        <taxon>Bacteria</taxon>
        <taxon>Thermotogati</taxon>
        <taxon>Deinococcota</taxon>
        <taxon>Deinococci</taxon>
        <taxon>Deinococcales</taxon>
        <taxon>Deinococcaceae</taxon>
        <taxon>Deinococcus</taxon>
    </lineage>
</organism>
<accession>A0A016QKF9</accession>
<protein>
    <submittedName>
        <fullName evidence="2">Uncharacterized protein</fullName>
    </submittedName>
</protein>
<reference evidence="2 3" key="1">
    <citation type="submission" date="2014-03" db="EMBL/GenBank/DDBJ databases">
        <title>Draft genome sequence of Deinococcus phoenicis 1P10ME.</title>
        <authorList>
            <person name="Stepanov V.G."/>
            <person name="Vaishampayan P."/>
            <person name="Venkateswaran K."/>
            <person name="Fox G.E."/>
        </authorList>
    </citation>
    <scope>NUCLEOTIDE SEQUENCE [LARGE SCALE GENOMIC DNA]</scope>
    <source>
        <strain evidence="2 3">1P10ME</strain>
    </source>
</reference>
<evidence type="ECO:0000313" key="2">
    <source>
        <dbReference type="EMBL" id="EYB66620.1"/>
    </source>
</evidence>
<proteinExistence type="predicted"/>
<evidence type="ECO:0000256" key="1">
    <source>
        <dbReference type="SAM" id="SignalP"/>
    </source>
</evidence>
<dbReference type="STRING" id="1476583.DEIPH_ctg081orf0007"/>
<keyword evidence="1" id="KW-0732">Signal</keyword>
<dbReference type="Proteomes" id="UP000020492">
    <property type="component" value="Unassembled WGS sequence"/>
</dbReference>
<dbReference type="EMBL" id="JHAC01000071">
    <property type="protein sequence ID" value="EYB66620.1"/>
    <property type="molecule type" value="Genomic_DNA"/>
</dbReference>
<feature type="signal peptide" evidence="1">
    <location>
        <begin position="1"/>
        <end position="24"/>
    </location>
</feature>
<comment type="caution">
    <text evidence="2">The sequence shown here is derived from an EMBL/GenBank/DDBJ whole genome shotgun (WGS) entry which is preliminary data.</text>
</comment>
<dbReference type="PATRIC" id="fig|1476583.3.peg.3376"/>